<dbReference type="Gene3D" id="2.90.10.10">
    <property type="entry name" value="Bulb-type lectin domain"/>
    <property type="match status" value="1"/>
</dbReference>
<dbReference type="InterPro" id="IPR011050">
    <property type="entry name" value="Pectin_lyase_fold/virulence"/>
</dbReference>
<evidence type="ECO:0000313" key="1">
    <source>
        <dbReference type="EMBL" id="KAG0146204.1"/>
    </source>
</evidence>
<comment type="caution">
    <text evidence="1">The sequence shown here is derived from an EMBL/GenBank/DDBJ whole genome shotgun (WGS) entry which is preliminary data.</text>
</comment>
<keyword evidence="2" id="KW-1185">Reference proteome</keyword>
<protein>
    <recommendedName>
        <fullName evidence="3">Right handed beta helix domain-containing protein</fullName>
    </recommendedName>
</protein>
<sequence length="662" mass="72198">MALSTVQVGGLHPHQIPPEYINRPAAYLNYLFETGGNGTIVLLAQSTLWELESVLKITVNNAELSTFGYPTDPSLHAQIHPINDSEPSAITFYDTHHVKLSHLTIDGKRPEKGWVKDGHALVACGGRNAKEPVVQYCILKHPRGWTCLHVFNHCQGGRVIGNKVGPAGQPAPDGPWADGLSIACKDGIIANNEIVDATDGAIVLFCAPGTICIGNTIIARNQNLLGAINMVDSGPYEMDYTRTRVFGNIIRSEAAHIKLGIGIGPLAWAPGEKLLNFGGEVHDNVFGPGRFGYAIGISGAKNFNVQGNRVVSGTEFIGDMSSMPEPINAPPTAFLAALEEEQVVEDCSLQSDFVRGRARWLIGIEDGPPKKLRYDAGKFALESSEVPGICFLANTRLQLDPDGLLSVIRNTTSETLWTSGFRGSTFGAKLEFTVEGKLEIREKQSGKLVWDPTAYLQGRVELGKASLSISDKVPHLVLWTKENSIAWASEYAFEKGGLELNAGQFICIPPSPLAPPPIPPRQIILPGSMSQLPPPIPPRPIPPTFLYLDPQTSNLVLHQGRTPTEPHGFVLWASEFFPKFSRQVLSRKSTGCETKACFQGSDGNLVIYGNPFDDNPTERTALWASKTNCDWLRVDEHHRCLESKPALSFHSSEFKTLIKKIP</sequence>
<name>A0A9P6NHR5_9BASI</name>
<reference evidence="1" key="1">
    <citation type="submission" date="2013-11" db="EMBL/GenBank/DDBJ databases">
        <title>Genome sequence of the fusiform rust pathogen reveals effectors for host alternation and coevolution with pine.</title>
        <authorList>
            <consortium name="DOE Joint Genome Institute"/>
            <person name="Smith K."/>
            <person name="Pendleton A."/>
            <person name="Kubisiak T."/>
            <person name="Anderson C."/>
            <person name="Salamov A."/>
            <person name="Aerts A."/>
            <person name="Riley R."/>
            <person name="Clum A."/>
            <person name="Lindquist E."/>
            <person name="Ence D."/>
            <person name="Campbell M."/>
            <person name="Kronenberg Z."/>
            <person name="Feau N."/>
            <person name="Dhillon B."/>
            <person name="Hamelin R."/>
            <person name="Burleigh J."/>
            <person name="Smith J."/>
            <person name="Yandell M."/>
            <person name="Nelson C."/>
            <person name="Grigoriev I."/>
            <person name="Davis J."/>
        </authorList>
    </citation>
    <scope>NUCLEOTIDE SEQUENCE</scope>
    <source>
        <strain evidence="1">G11</strain>
    </source>
</reference>
<accession>A0A9P6NHR5</accession>
<dbReference type="SUPFAM" id="SSF51126">
    <property type="entry name" value="Pectin lyase-like"/>
    <property type="match status" value="1"/>
</dbReference>
<dbReference type="AlphaFoldDB" id="A0A9P6NHR5"/>
<dbReference type="Gene3D" id="2.160.20.10">
    <property type="entry name" value="Single-stranded right-handed beta-helix, Pectin lyase-like"/>
    <property type="match status" value="1"/>
</dbReference>
<evidence type="ECO:0000313" key="2">
    <source>
        <dbReference type="Proteomes" id="UP000886653"/>
    </source>
</evidence>
<organism evidence="1 2">
    <name type="scientific">Cronartium quercuum f. sp. fusiforme G11</name>
    <dbReference type="NCBI Taxonomy" id="708437"/>
    <lineage>
        <taxon>Eukaryota</taxon>
        <taxon>Fungi</taxon>
        <taxon>Dikarya</taxon>
        <taxon>Basidiomycota</taxon>
        <taxon>Pucciniomycotina</taxon>
        <taxon>Pucciniomycetes</taxon>
        <taxon>Pucciniales</taxon>
        <taxon>Coleosporiaceae</taxon>
        <taxon>Cronartium</taxon>
    </lineage>
</organism>
<dbReference type="Proteomes" id="UP000886653">
    <property type="component" value="Unassembled WGS sequence"/>
</dbReference>
<dbReference type="InterPro" id="IPR012334">
    <property type="entry name" value="Pectin_lyas_fold"/>
</dbReference>
<evidence type="ECO:0008006" key="3">
    <source>
        <dbReference type="Google" id="ProtNLM"/>
    </source>
</evidence>
<dbReference type="EMBL" id="MU167264">
    <property type="protein sequence ID" value="KAG0146204.1"/>
    <property type="molecule type" value="Genomic_DNA"/>
</dbReference>
<proteinExistence type="predicted"/>
<dbReference type="InterPro" id="IPR036426">
    <property type="entry name" value="Bulb-type_lectin_dom_sf"/>
</dbReference>
<gene>
    <name evidence="1" type="ORF">CROQUDRAFT_657677</name>
</gene>
<dbReference type="OrthoDB" id="2587928at2759"/>